<dbReference type="AlphaFoldDB" id="A0A1M7H336"/>
<accession>A0A1M7H336</accession>
<sequence length="245" mass="27425">MRIGLLQCDDVAEELRERHGNYPQMFAELLERPAAEQGIELQWRVWRCLDGDIPDDIEAVDAWLTTGSKFGVNDGHAWVARLEDFVCDLWQAGKPLVGICFGHQLIARALGGEVIKSPKGWGVGVSFNQVSEQTDWMTPASNGLDLLVSHQDQVIRLPPDSRVLGGSPFCPNYLFQMGECFLGVQGHPEFRPEYSRDLMELRRELVGEARVREGLTSLTAPIDDDVMARWILSFMRQAMAGRVAG</sequence>
<dbReference type="PANTHER" id="PTHR42695:SF5">
    <property type="entry name" value="GLUTAMINE AMIDOTRANSFERASE YLR126C-RELATED"/>
    <property type="match status" value="1"/>
</dbReference>
<gene>
    <name evidence="2" type="ORF">HCU01_27770</name>
    <name evidence="3" type="ORF">SAMN05660971_02456</name>
</gene>
<evidence type="ECO:0000313" key="5">
    <source>
        <dbReference type="Proteomes" id="UP000321726"/>
    </source>
</evidence>
<reference evidence="3 4" key="1">
    <citation type="submission" date="2016-11" db="EMBL/GenBank/DDBJ databases">
        <authorList>
            <person name="Jaros S."/>
            <person name="Januszkiewicz K."/>
            <person name="Wedrychowicz H."/>
        </authorList>
    </citation>
    <scope>NUCLEOTIDE SEQUENCE [LARGE SCALE GENOMIC DNA]</scope>
    <source>
        <strain evidence="3 4">DSM 4740</strain>
    </source>
</reference>
<dbReference type="Proteomes" id="UP000321726">
    <property type="component" value="Unassembled WGS sequence"/>
</dbReference>
<dbReference type="GO" id="GO:0005829">
    <property type="term" value="C:cytosol"/>
    <property type="evidence" value="ECO:0007669"/>
    <property type="project" value="TreeGrafter"/>
</dbReference>
<dbReference type="GO" id="GO:0016740">
    <property type="term" value="F:transferase activity"/>
    <property type="evidence" value="ECO:0007669"/>
    <property type="project" value="UniProtKB-KW"/>
</dbReference>
<dbReference type="SUPFAM" id="SSF52317">
    <property type="entry name" value="Class I glutamine amidotransferase-like"/>
    <property type="match status" value="1"/>
</dbReference>
<evidence type="ECO:0000259" key="1">
    <source>
        <dbReference type="Pfam" id="PF00117"/>
    </source>
</evidence>
<dbReference type="Pfam" id="PF00117">
    <property type="entry name" value="GATase"/>
    <property type="match status" value="1"/>
</dbReference>
<proteinExistence type="predicted"/>
<dbReference type="RefSeq" id="WP_073435503.1">
    <property type="nucleotide sequence ID" value="NZ_BJXU01000111.1"/>
</dbReference>
<evidence type="ECO:0000313" key="4">
    <source>
        <dbReference type="Proteomes" id="UP000184123"/>
    </source>
</evidence>
<dbReference type="CDD" id="cd01741">
    <property type="entry name" value="GATase1_1"/>
    <property type="match status" value="1"/>
</dbReference>
<feature type="domain" description="Glutamine amidotransferase" evidence="1">
    <location>
        <begin position="85"/>
        <end position="193"/>
    </location>
</feature>
<dbReference type="InterPro" id="IPR017926">
    <property type="entry name" value="GATASE"/>
</dbReference>
<keyword evidence="3" id="KW-0808">Transferase</keyword>
<reference evidence="2 5" key="2">
    <citation type="submission" date="2019-07" db="EMBL/GenBank/DDBJ databases">
        <title>Whole genome shotgun sequence of Halomonas cupida NBRC 102219.</title>
        <authorList>
            <person name="Hosoyama A."/>
            <person name="Uohara A."/>
            <person name="Ohji S."/>
            <person name="Ichikawa N."/>
        </authorList>
    </citation>
    <scope>NUCLEOTIDE SEQUENCE [LARGE SCALE GENOMIC DNA]</scope>
    <source>
        <strain evidence="2 5">NBRC 102219</strain>
    </source>
</reference>
<dbReference type="EMBL" id="FRCA01000006">
    <property type="protein sequence ID" value="SHM22589.1"/>
    <property type="molecule type" value="Genomic_DNA"/>
</dbReference>
<dbReference type="STRING" id="44933.SAMN05660971_02456"/>
<keyword evidence="3" id="KW-0315">Glutamine amidotransferase</keyword>
<evidence type="ECO:0000313" key="3">
    <source>
        <dbReference type="EMBL" id="SHM22589.1"/>
    </source>
</evidence>
<dbReference type="PANTHER" id="PTHR42695">
    <property type="entry name" value="GLUTAMINE AMIDOTRANSFERASE YLR126C-RELATED"/>
    <property type="match status" value="1"/>
</dbReference>
<evidence type="ECO:0000313" key="2">
    <source>
        <dbReference type="EMBL" id="GEN24828.1"/>
    </source>
</evidence>
<protein>
    <submittedName>
        <fullName evidence="2 3">GMP synthase</fullName>
    </submittedName>
</protein>
<dbReference type="Gene3D" id="3.40.50.880">
    <property type="match status" value="1"/>
</dbReference>
<dbReference type="InterPro" id="IPR029062">
    <property type="entry name" value="Class_I_gatase-like"/>
</dbReference>
<dbReference type="Proteomes" id="UP000184123">
    <property type="component" value="Unassembled WGS sequence"/>
</dbReference>
<dbReference type="OrthoDB" id="9813383at2"/>
<dbReference type="EMBL" id="BJXU01000111">
    <property type="protein sequence ID" value="GEN24828.1"/>
    <property type="molecule type" value="Genomic_DNA"/>
</dbReference>
<organism evidence="3 4">
    <name type="scientific">Halomonas cupida</name>
    <dbReference type="NCBI Taxonomy" id="44933"/>
    <lineage>
        <taxon>Bacteria</taxon>
        <taxon>Pseudomonadati</taxon>
        <taxon>Pseudomonadota</taxon>
        <taxon>Gammaproteobacteria</taxon>
        <taxon>Oceanospirillales</taxon>
        <taxon>Halomonadaceae</taxon>
        <taxon>Halomonas</taxon>
    </lineage>
</organism>
<keyword evidence="5" id="KW-1185">Reference proteome</keyword>
<name>A0A1M7H336_9GAMM</name>
<dbReference type="InterPro" id="IPR044992">
    <property type="entry name" value="ChyE-like"/>
</dbReference>
<dbReference type="PROSITE" id="PS51273">
    <property type="entry name" value="GATASE_TYPE_1"/>
    <property type="match status" value="1"/>
</dbReference>